<sequence>MTCRSRTLRRPWRPLSRLLATALCVLPLATASAAEPPSTAPFFALTLADADNRPLPLASLRGQPLLVNFWARWCAPCRKEIPELAELQRRYAGRGLVVVGIAVEEADKRVALADFARAHELDYRWLIGGTERSIELMRALGNSKSGLPFTVFIGRDGQLQQARLGAMSGAEMDAAVRSLF</sequence>
<keyword evidence="2" id="KW-0201">Cytochrome c-type biogenesis</keyword>
<dbReference type="SUPFAM" id="SSF52833">
    <property type="entry name" value="Thioredoxin-like"/>
    <property type="match status" value="1"/>
</dbReference>
<organism evidence="7 8">
    <name type="scientific">Candidatus Accumulibacter adjunctus</name>
    <dbReference type="NCBI Taxonomy" id="1454001"/>
    <lineage>
        <taxon>Bacteria</taxon>
        <taxon>Pseudomonadati</taxon>
        <taxon>Pseudomonadota</taxon>
        <taxon>Betaproteobacteria</taxon>
        <taxon>Candidatus Accumulibacter</taxon>
    </lineage>
</organism>
<dbReference type="InterPro" id="IPR013766">
    <property type="entry name" value="Thioredoxin_domain"/>
</dbReference>
<accession>A0A011NQ59</accession>
<dbReference type="InterPro" id="IPR050553">
    <property type="entry name" value="Thioredoxin_ResA/DsbE_sf"/>
</dbReference>
<keyword evidence="3" id="KW-1015">Disulfide bond</keyword>
<proteinExistence type="predicted"/>
<dbReference type="PROSITE" id="PS51352">
    <property type="entry name" value="THIOREDOXIN_2"/>
    <property type="match status" value="1"/>
</dbReference>
<dbReference type="CDD" id="cd02966">
    <property type="entry name" value="TlpA_like_family"/>
    <property type="match status" value="1"/>
</dbReference>
<dbReference type="GO" id="GO:0017004">
    <property type="term" value="P:cytochrome complex assembly"/>
    <property type="evidence" value="ECO:0007669"/>
    <property type="project" value="UniProtKB-KW"/>
</dbReference>
<dbReference type="PANTHER" id="PTHR42852">
    <property type="entry name" value="THIOL:DISULFIDE INTERCHANGE PROTEIN DSBE"/>
    <property type="match status" value="1"/>
</dbReference>
<keyword evidence="8" id="KW-1185">Reference proteome</keyword>
<dbReference type="GO" id="GO:0016209">
    <property type="term" value="F:antioxidant activity"/>
    <property type="evidence" value="ECO:0007669"/>
    <property type="project" value="InterPro"/>
</dbReference>
<feature type="chain" id="PRO_5001461016" evidence="5">
    <location>
        <begin position="34"/>
        <end position="180"/>
    </location>
</feature>
<dbReference type="InterPro" id="IPR000866">
    <property type="entry name" value="AhpC/TSA"/>
</dbReference>
<dbReference type="PATRIC" id="fig|1454001.3.peg.2575"/>
<gene>
    <name evidence="7" type="primary">tlpA_1</name>
    <name evidence="7" type="ORF">AW08_02520</name>
</gene>
<name>A0A011NQ59_9PROT</name>
<comment type="caution">
    <text evidence="7">The sequence shown here is derived from an EMBL/GenBank/DDBJ whole genome shotgun (WGS) entry which is preliminary data.</text>
</comment>
<evidence type="ECO:0000256" key="1">
    <source>
        <dbReference type="ARBA" id="ARBA00004196"/>
    </source>
</evidence>
<dbReference type="GO" id="GO:0015036">
    <property type="term" value="F:disulfide oxidoreductase activity"/>
    <property type="evidence" value="ECO:0007669"/>
    <property type="project" value="UniProtKB-ARBA"/>
</dbReference>
<dbReference type="InterPro" id="IPR017937">
    <property type="entry name" value="Thioredoxin_CS"/>
</dbReference>
<dbReference type="STRING" id="1454001.AW08_02520"/>
<evidence type="ECO:0000256" key="3">
    <source>
        <dbReference type="ARBA" id="ARBA00023157"/>
    </source>
</evidence>
<protein>
    <submittedName>
        <fullName evidence="7">Cytochrome c biogenesis protein TlpA</fullName>
    </submittedName>
</protein>
<dbReference type="Proteomes" id="UP000020218">
    <property type="component" value="Unassembled WGS sequence"/>
</dbReference>
<dbReference type="EMBL" id="JFAX01000014">
    <property type="protein sequence ID" value="EXI66615.1"/>
    <property type="molecule type" value="Genomic_DNA"/>
</dbReference>
<evidence type="ECO:0000313" key="8">
    <source>
        <dbReference type="Proteomes" id="UP000020218"/>
    </source>
</evidence>
<dbReference type="AlphaFoldDB" id="A0A011NQ59"/>
<feature type="signal peptide" evidence="5">
    <location>
        <begin position="1"/>
        <end position="33"/>
    </location>
</feature>
<dbReference type="PANTHER" id="PTHR42852:SF6">
    <property type="entry name" value="THIOL:DISULFIDE INTERCHANGE PROTEIN DSBE"/>
    <property type="match status" value="1"/>
</dbReference>
<dbReference type="GO" id="GO:0030313">
    <property type="term" value="C:cell envelope"/>
    <property type="evidence" value="ECO:0007669"/>
    <property type="project" value="UniProtKB-SubCell"/>
</dbReference>
<dbReference type="Gene3D" id="3.40.30.10">
    <property type="entry name" value="Glutaredoxin"/>
    <property type="match status" value="1"/>
</dbReference>
<reference evidence="7" key="1">
    <citation type="submission" date="2014-02" db="EMBL/GenBank/DDBJ databases">
        <title>Expanding our view of genomic diversity in Candidatus Accumulibacter clades.</title>
        <authorList>
            <person name="Skennerton C.T."/>
            <person name="Barr J.J."/>
            <person name="Slater F.R."/>
            <person name="Bond P.L."/>
            <person name="Tyson G.W."/>
        </authorList>
    </citation>
    <scope>NUCLEOTIDE SEQUENCE [LARGE SCALE GENOMIC DNA]</scope>
</reference>
<comment type="subcellular location">
    <subcellularLocation>
        <location evidence="1">Cell envelope</location>
    </subcellularLocation>
</comment>
<dbReference type="PROSITE" id="PS00194">
    <property type="entry name" value="THIOREDOXIN_1"/>
    <property type="match status" value="1"/>
</dbReference>
<evidence type="ECO:0000256" key="5">
    <source>
        <dbReference type="SAM" id="SignalP"/>
    </source>
</evidence>
<keyword evidence="5" id="KW-0732">Signal</keyword>
<dbReference type="Pfam" id="PF00578">
    <property type="entry name" value="AhpC-TSA"/>
    <property type="match status" value="1"/>
</dbReference>
<evidence type="ECO:0000256" key="4">
    <source>
        <dbReference type="ARBA" id="ARBA00023284"/>
    </source>
</evidence>
<evidence type="ECO:0000259" key="6">
    <source>
        <dbReference type="PROSITE" id="PS51352"/>
    </source>
</evidence>
<feature type="domain" description="Thioredoxin" evidence="6">
    <location>
        <begin position="34"/>
        <end position="180"/>
    </location>
</feature>
<keyword evidence="4" id="KW-0676">Redox-active center</keyword>
<dbReference type="InterPro" id="IPR036249">
    <property type="entry name" value="Thioredoxin-like_sf"/>
</dbReference>
<evidence type="ECO:0000256" key="2">
    <source>
        <dbReference type="ARBA" id="ARBA00022748"/>
    </source>
</evidence>
<evidence type="ECO:0000313" key="7">
    <source>
        <dbReference type="EMBL" id="EXI66615.1"/>
    </source>
</evidence>